<dbReference type="Proteomes" id="UP001190700">
    <property type="component" value="Unassembled WGS sequence"/>
</dbReference>
<dbReference type="AlphaFoldDB" id="A0AAE0EWC5"/>
<comment type="caution">
    <text evidence="2">The sequence shown here is derived from an EMBL/GenBank/DDBJ whole genome shotgun (WGS) entry which is preliminary data.</text>
</comment>
<protein>
    <submittedName>
        <fullName evidence="2">Uncharacterized protein</fullName>
    </submittedName>
</protein>
<sequence length="372" mass="42616">MASEELSSSPSSPAYSPVSPVRDDYSPDTYRPDSPVSYMPTSPKFTPTSPVRLKSLELVQEIKAELVAKGVAKKLDVSLADPKYVLRSRDKQFANTSQAENELETALSRSGQAILRGVRCYLCFQYGPMRQICKYGHCVCELCETKDAFRAMPNCGCCNEPRLKDSVRPPAVIKELYTDVREHVCPLCTDDTERSVEEVVKHVQEGNCAALASEKILTNKLSLLATRERWEKEVCDTLEHTGVIDLTQKYLEDMLSKQRLIHEYQMRDIQNQYSELSKKTLHSQEMCSDLRQEIERLKKENVALSERSVLPEERKEANNSRYVRDMAQMAKMGWELSDLKSKHRLLMQECVALRKRSDSTDARLYKRRRSEA</sequence>
<feature type="compositionally biased region" description="Low complexity" evidence="1">
    <location>
        <begin position="1"/>
        <end position="20"/>
    </location>
</feature>
<evidence type="ECO:0000313" key="3">
    <source>
        <dbReference type="Proteomes" id="UP001190700"/>
    </source>
</evidence>
<accession>A0AAE0EWC5</accession>
<organism evidence="2 3">
    <name type="scientific">Cymbomonas tetramitiformis</name>
    <dbReference type="NCBI Taxonomy" id="36881"/>
    <lineage>
        <taxon>Eukaryota</taxon>
        <taxon>Viridiplantae</taxon>
        <taxon>Chlorophyta</taxon>
        <taxon>Pyramimonadophyceae</taxon>
        <taxon>Pyramimonadales</taxon>
        <taxon>Pyramimonadaceae</taxon>
        <taxon>Cymbomonas</taxon>
    </lineage>
</organism>
<evidence type="ECO:0000256" key="1">
    <source>
        <dbReference type="SAM" id="MobiDB-lite"/>
    </source>
</evidence>
<dbReference type="EMBL" id="LGRX02033150">
    <property type="protein sequence ID" value="KAK3242604.1"/>
    <property type="molecule type" value="Genomic_DNA"/>
</dbReference>
<keyword evidence="3" id="KW-1185">Reference proteome</keyword>
<evidence type="ECO:0000313" key="2">
    <source>
        <dbReference type="EMBL" id="KAK3242604.1"/>
    </source>
</evidence>
<feature type="region of interest" description="Disordered" evidence="1">
    <location>
        <begin position="1"/>
        <end position="47"/>
    </location>
</feature>
<proteinExistence type="predicted"/>
<gene>
    <name evidence="2" type="ORF">CYMTET_47763</name>
</gene>
<reference evidence="2 3" key="1">
    <citation type="journal article" date="2015" name="Genome Biol. Evol.">
        <title>Comparative Genomics of a Bacterivorous Green Alga Reveals Evolutionary Causalities and Consequences of Phago-Mixotrophic Mode of Nutrition.</title>
        <authorList>
            <person name="Burns J.A."/>
            <person name="Paasch A."/>
            <person name="Narechania A."/>
            <person name="Kim E."/>
        </authorList>
    </citation>
    <scope>NUCLEOTIDE SEQUENCE [LARGE SCALE GENOMIC DNA]</scope>
    <source>
        <strain evidence="2 3">PLY_AMNH</strain>
    </source>
</reference>
<name>A0AAE0EWC5_9CHLO</name>